<evidence type="ECO:0000256" key="3">
    <source>
        <dbReference type="ARBA" id="ARBA00022692"/>
    </source>
</evidence>
<comment type="subcellular location">
    <subcellularLocation>
        <location evidence="1">Endomembrane system</location>
        <topology evidence="1">Multi-pass membrane protein</topology>
    </subcellularLocation>
</comment>
<dbReference type="SUPFAM" id="SSF103473">
    <property type="entry name" value="MFS general substrate transporter"/>
    <property type="match status" value="1"/>
</dbReference>
<evidence type="ECO:0000313" key="8">
    <source>
        <dbReference type="Proteomes" id="UP000095284"/>
    </source>
</evidence>
<dbReference type="Proteomes" id="UP000582659">
    <property type="component" value="Unassembled WGS sequence"/>
</dbReference>
<reference evidence="7" key="2">
    <citation type="submission" date="2020-09" db="EMBL/GenBank/DDBJ databases">
        <authorList>
            <person name="Kikuchi T."/>
        </authorList>
    </citation>
    <scope>NUCLEOTIDE SEQUENCE</scope>
    <source>
        <strain evidence="7">Ka4C1</strain>
    </source>
</reference>
<feature type="transmembrane region" description="Helical" evidence="6">
    <location>
        <begin position="59"/>
        <end position="84"/>
    </location>
</feature>
<sequence length="151" mass="17481">MSALLLLVLFHVLTYPWPFLNGRLALYNNTDLHHGTSEPVGCNIDRFDWCATVKPVNKWIFYVAYALCIGIAFPSINLSMNTLYSRIIGPRRQETLQGIQQMFGSAARFTGPLMISNIYHFYGPTVSWQIEFIAFPAKNVKEFFEWQFNKY</sequence>
<dbReference type="PANTHER" id="PTHR23510">
    <property type="entry name" value="INNER MEMBRANE TRANSPORT PROTEIN YAJR"/>
    <property type="match status" value="1"/>
</dbReference>
<dbReference type="EMBL" id="CAJFCV020000006">
    <property type="protein sequence ID" value="CAG9128119.1"/>
    <property type="molecule type" value="Genomic_DNA"/>
</dbReference>
<dbReference type="GO" id="GO:0012505">
    <property type="term" value="C:endomembrane system"/>
    <property type="evidence" value="ECO:0007669"/>
    <property type="project" value="UniProtKB-SubCell"/>
</dbReference>
<name>A0A1I7S6D2_BURXY</name>
<evidence type="ECO:0000313" key="9">
    <source>
        <dbReference type="Proteomes" id="UP000659654"/>
    </source>
</evidence>
<evidence type="ECO:0000256" key="5">
    <source>
        <dbReference type="ARBA" id="ARBA00023136"/>
    </source>
</evidence>
<dbReference type="EMBL" id="CAJFDI010000006">
    <property type="protein sequence ID" value="CAD5233290.1"/>
    <property type="molecule type" value="Genomic_DNA"/>
</dbReference>
<keyword evidence="2" id="KW-0813">Transport</keyword>
<evidence type="ECO:0000256" key="6">
    <source>
        <dbReference type="SAM" id="Phobius"/>
    </source>
</evidence>
<dbReference type="OrthoDB" id="370281at2759"/>
<dbReference type="Proteomes" id="UP000095284">
    <property type="component" value="Unplaced"/>
</dbReference>
<dbReference type="eggNOG" id="KOG2325">
    <property type="taxonomic scope" value="Eukaryota"/>
</dbReference>
<evidence type="ECO:0000313" key="10">
    <source>
        <dbReference type="WBParaSite" id="BXY_0856900.1"/>
    </source>
</evidence>
<keyword evidence="3 6" id="KW-0812">Transmembrane</keyword>
<dbReference type="Proteomes" id="UP000659654">
    <property type="component" value="Unassembled WGS sequence"/>
</dbReference>
<gene>
    <name evidence="7" type="ORF">BXYJ_LOCUS13381</name>
</gene>
<evidence type="ECO:0000313" key="7">
    <source>
        <dbReference type="EMBL" id="CAD5233290.1"/>
    </source>
</evidence>
<organism evidence="8 10">
    <name type="scientific">Bursaphelenchus xylophilus</name>
    <name type="common">Pinewood nematode worm</name>
    <name type="synonym">Aphelenchoides xylophilus</name>
    <dbReference type="NCBI Taxonomy" id="6326"/>
    <lineage>
        <taxon>Eukaryota</taxon>
        <taxon>Metazoa</taxon>
        <taxon>Ecdysozoa</taxon>
        <taxon>Nematoda</taxon>
        <taxon>Chromadorea</taxon>
        <taxon>Rhabditida</taxon>
        <taxon>Tylenchina</taxon>
        <taxon>Tylenchomorpha</taxon>
        <taxon>Aphelenchoidea</taxon>
        <taxon>Aphelenchoididae</taxon>
        <taxon>Bursaphelenchus</taxon>
    </lineage>
</organism>
<dbReference type="AlphaFoldDB" id="A0A1I7S6D2"/>
<evidence type="ECO:0000256" key="1">
    <source>
        <dbReference type="ARBA" id="ARBA00004127"/>
    </source>
</evidence>
<evidence type="ECO:0000256" key="2">
    <source>
        <dbReference type="ARBA" id="ARBA00022448"/>
    </source>
</evidence>
<dbReference type="WBParaSite" id="BXY_0856900.1">
    <property type="protein sequence ID" value="BXY_0856900.1"/>
    <property type="gene ID" value="BXY_0856900"/>
</dbReference>
<keyword evidence="9" id="KW-1185">Reference proteome</keyword>
<keyword evidence="5 6" id="KW-0472">Membrane</keyword>
<proteinExistence type="predicted"/>
<accession>A0A1I7S6D2</accession>
<dbReference type="GO" id="GO:0005765">
    <property type="term" value="C:lysosomal membrane"/>
    <property type="evidence" value="ECO:0007669"/>
    <property type="project" value="TreeGrafter"/>
</dbReference>
<keyword evidence="4 6" id="KW-1133">Transmembrane helix</keyword>
<dbReference type="InterPro" id="IPR036259">
    <property type="entry name" value="MFS_trans_sf"/>
</dbReference>
<reference evidence="10" key="1">
    <citation type="submission" date="2016-11" db="UniProtKB">
        <authorList>
            <consortium name="WormBaseParasite"/>
        </authorList>
    </citation>
    <scope>IDENTIFICATION</scope>
</reference>
<protein>
    <submittedName>
        <fullName evidence="7">(pine wood nematode) hypothetical protein</fullName>
    </submittedName>
</protein>
<dbReference type="Gene3D" id="1.20.1250.20">
    <property type="entry name" value="MFS general substrate transporter like domains"/>
    <property type="match status" value="1"/>
</dbReference>
<evidence type="ECO:0000256" key="4">
    <source>
        <dbReference type="ARBA" id="ARBA00022989"/>
    </source>
</evidence>
<dbReference type="PANTHER" id="PTHR23510:SF3">
    <property type="entry name" value="MAJOR FACILITATOR SUPERFAMILY DOMAIN-CONTAINING PROTEIN 8"/>
    <property type="match status" value="1"/>
</dbReference>
<dbReference type="InterPro" id="IPR051068">
    <property type="entry name" value="MFS_Domain-Containing_Protein"/>
</dbReference>